<dbReference type="GO" id="GO:0003723">
    <property type="term" value="F:RNA binding"/>
    <property type="evidence" value="ECO:0007669"/>
    <property type="project" value="InterPro"/>
</dbReference>
<comment type="caution">
    <text evidence="3">The sequence shown here is derived from an EMBL/GenBank/DDBJ whole genome shotgun (WGS) entry which is preliminary data.</text>
</comment>
<dbReference type="InterPro" id="IPR002004">
    <property type="entry name" value="PABP_HYD_C"/>
</dbReference>
<feature type="region of interest" description="Disordered" evidence="1">
    <location>
        <begin position="257"/>
        <end position="276"/>
    </location>
</feature>
<accession>A0AAD5H1D5</accession>
<feature type="domain" description="PABC" evidence="2">
    <location>
        <begin position="312"/>
        <end position="389"/>
    </location>
</feature>
<evidence type="ECO:0000313" key="4">
    <source>
        <dbReference type="Proteomes" id="UP001205105"/>
    </source>
</evidence>
<proteinExistence type="predicted"/>
<dbReference type="Gene3D" id="1.10.1900.10">
    <property type="entry name" value="c-terminal domain of poly(a) binding protein"/>
    <property type="match status" value="1"/>
</dbReference>
<dbReference type="SUPFAM" id="SSF63570">
    <property type="entry name" value="PABC (PABP) domain"/>
    <property type="match status" value="1"/>
</dbReference>
<dbReference type="Proteomes" id="UP001205105">
    <property type="component" value="Unassembled WGS sequence"/>
</dbReference>
<gene>
    <name evidence="3" type="ORF">COHA_005813</name>
</gene>
<dbReference type="InterPro" id="IPR036053">
    <property type="entry name" value="PABP-dom"/>
</dbReference>
<dbReference type="EMBL" id="JADXDR010000079">
    <property type="protein sequence ID" value="KAI7840514.1"/>
    <property type="molecule type" value="Genomic_DNA"/>
</dbReference>
<organism evidence="3 4">
    <name type="scientific">Chlorella ohadii</name>
    <dbReference type="NCBI Taxonomy" id="2649997"/>
    <lineage>
        <taxon>Eukaryota</taxon>
        <taxon>Viridiplantae</taxon>
        <taxon>Chlorophyta</taxon>
        <taxon>core chlorophytes</taxon>
        <taxon>Trebouxiophyceae</taxon>
        <taxon>Chlorellales</taxon>
        <taxon>Chlorellaceae</taxon>
        <taxon>Chlorella clade</taxon>
        <taxon>Chlorella</taxon>
    </lineage>
</organism>
<reference evidence="3" key="1">
    <citation type="submission" date="2020-11" db="EMBL/GenBank/DDBJ databases">
        <title>Chlorella ohadii genome sequencing and assembly.</title>
        <authorList>
            <person name="Murik O."/>
            <person name="Treves H."/>
            <person name="Kedem I."/>
            <person name="Shotland Y."/>
            <person name="Kaplan A."/>
        </authorList>
    </citation>
    <scope>NUCLEOTIDE SEQUENCE</scope>
    <source>
        <strain evidence="3">1</strain>
    </source>
</reference>
<evidence type="ECO:0000259" key="2">
    <source>
        <dbReference type="PROSITE" id="PS51309"/>
    </source>
</evidence>
<keyword evidence="4" id="KW-1185">Reference proteome</keyword>
<dbReference type="Pfam" id="PF00658">
    <property type="entry name" value="MLLE"/>
    <property type="match status" value="1"/>
</dbReference>
<dbReference type="PROSITE" id="PS51309">
    <property type="entry name" value="PABC"/>
    <property type="match status" value="1"/>
</dbReference>
<name>A0AAD5H1D5_9CHLO</name>
<protein>
    <recommendedName>
        <fullName evidence="2">PABC domain-containing protein</fullName>
    </recommendedName>
</protein>
<evidence type="ECO:0000256" key="1">
    <source>
        <dbReference type="SAM" id="MobiDB-lite"/>
    </source>
</evidence>
<sequence>MNLHNVLQNEMQTTPTVNLLPQLACPAAAAFLRAACTEAGPADLPACLAGWLPGGSAAELMQALDAAPAEELQAVLDLQLSLGTASRAGSGEAGDLANQRSLLSNPATSVFGAQALRALQQATAFSFGAERRLAFGDVCERIARLASHAHDVPEQMHEQFMQDMQGAFLPALRAVHSGFVSAGLLEDAEAGERISLKVRRLQDAVEHQQRFQQTLAATKRLGDANGHFTTVLRGALCAFSSRAAAARPADEQAAAGASSGSAAAADEGSSSGSSVGQADAPCLEQCRAELQALAAAHDASGKAIAQTLRRCHGQYDDAALAEEEPPQQKQMLGECLFPRVEALQPELAGKITGMLLELDNIEVLVILTDPTRLKAYVDESVKVLKEAGWQP</sequence>
<evidence type="ECO:0000313" key="3">
    <source>
        <dbReference type="EMBL" id="KAI7840514.1"/>
    </source>
</evidence>
<dbReference type="SMART" id="SM00517">
    <property type="entry name" value="PolyA"/>
    <property type="match status" value="1"/>
</dbReference>
<dbReference type="AlphaFoldDB" id="A0AAD5H1D5"/>